<sequence>MIHLRFIIINIIIQECITIFIKVKLKIIISHIPSQFSLPPRSHERNTRRHCQYFRVFQSTFLALVRFLNHSVLIFFIALF</sequence>
<organism evidence="2">
    <name type="scientific">virus sp. ctkyY8</name>
    <dbReference type="NCBI Taxonomy" id="2827995"/>
    <lineage>
        <taxon>Viruses</taxon>
    </lineage>
</organism>
<keyword evidence="1" id="KW-0812">Transmembrane</keyword>
<evidence type="ECO:0000256" key="1">
    <source>
        <dbReference type="SAM" id="Phobius"/>
    </source>
</evidence>
<feature type="transmembrane region" description="Helical" evidence="1">
    <location>
        <begin position="56"/>
        <end position="79"/>
    </location>
</feature>
<reference evidence="2" key="1">
    <citation type="journal article" date="2021" name="Proc. Natl. Acad. Sci. U.S.A.">
        <title>A Catalog of Tens of Thousands of Viruses from Human Metagenomes Reveals Hidden Associations with Chronic Diseases.</title>
        <authorList>
            <person name="Tisza M.J."/>
            <person name="Buck C.B."/>
        </authorList>
    </citation>
    <scope>NUCLEOTIDE SEQUENCE</scope>
    <source>
        <strain evidence="2">CtkyY8</strain>
    </source>
</reference>
<dbReference type="EMBL" id="BK059095">
    <property type="protein sequence ID" value="DAE29594.1"/>
    <property type="molecule type" value="Genomic_DNA"/>
</dbReference>
<proteinExistence type="predicted"/>
<name>A0A8S5REN7_9VIRU</name>
<protein>
    <submittedName>
        <fullName evidence="2">Uncharacterized protein</fullName>
    </submittedName>
</protein>
<accession>A0A8S5REN7</accession>
<evidence type="ECO:0000313" key="2">
    <source>
        <dbReference type="EMBL" id="DAE29594.1"/>
    </source>
</evidence>
<keyword evidence="1" id="KW-1133">Transmembrane helix</keyword>
<keyword evidence="1" id="KW-0472">Membrane</keyword>